<accession>F2D2Y4</accession>
<sequence>MDELDNFRSLPVFGQARYTTLTYKYDGLRFVADAVTSSIAWPSSKMKPYKPGASSSSHR</sequence>
<evidence type="ECO:0000313" key="1">
    <source>
        <dbReference type="EMBL" id="BAJ89455.1"/>
    </source>
</evidence>
<dbReference type="EMBL" id="AK358241">
    <property type="protein sequence ID" value="BAJ89455.1"/>
    <property type="molecule type" value="mRNA"/>
</dbReference>
<name>F2D2Y4_HORVV</name>
<dbReference type="AlphaFoldDB" id="F2D2Y4"/>
<protein>
    <submittedName>
        <fullName evidence="1">Predicted protein</fullName>
    </submittedName>
</protein>
<organism evidence="1">
    <name type="scientific">Hordeum vulgare subsp. vulgare</name>
    <name type="common">Domesticated barley</name>
    <dbReference type="NCBI Taxonomy" id="112509"/>
    <lineage>
        <taxon>Eukaryota</taxon>
        <taxon>Viridiplantae</taxon>
        <taxon>Streptophyta</taxon>
        <taxon>Embryophyta</taxon>
        <taxon>Tracheophyta</taxon>
        <taxon>Spermatophyta</taxon>
        <taxon>Magnoliopsida</taxon>
        <taxon>Liliopsida</taxon>
        <taxon>Poales</taxon>
        <taxon>Poaceae</taxon>
        <taxon>BOP clade</taxon>
        <taxon>Pooideae</taxon>
        <taxon>Triticodae</taxon>
        <taxon>Triticeae</taxon>
        <taxon>Hordeinae</taxon>
        <taxon>Hordeum</taxon>
    </lineage>
</organism>
<reference evidence="1" key="1">
    <citation type="journal article" date="2011" name="Plant Physiol.">
        <title>Comprehensive sequence analysis of 24,783 barley full-length cDNAs derived from 12 clone libraries.</title>
        <authorList>
            <person name="Matsumoto T."/>
            <person name="Tanaka T."/>
            <person name="Sakai H."/>
            <person name="Amano N."/>
            <person name="Kanamori H."/>
            <person name="Kurita K."/>
            <person name="Kikuta A."/>
            <person name="Kamiya K."/>
            <person name="Yamamoto M."/>
            <person name="Ikawa H."/>
            <person name="Fujii N."/>
            <person name="Hori K."/>
            <person name="Itoh T."/>
            <person name="Sato K."/>
        </authorList>
    </citation>
    <scope>NUCLEOTIDE SEQUENCE</scope>
    <source>
        <tissue evidence="1">Shoot</tissue>
    </source>
</reference>
<proteinExistence type="evidence at transcript level"/>